<name>A0ABQ5KC80_9EUKA</name>
<dbReference type="Proteomes" id="UP001057375">
    <property type="component" value="Unassembled WGS sequence"/>
</dbReference>
<dbReference type="EMBL" id="BQXS01001139">
    <property type="protein sequence ID" value="GKT30155.1"/>
    <property type="molecule type" value="Genomic_DNA"/>
</dbReference>
<keyword evidence="2" id="KW-1185">Reference proteome</keyword>
<organism evidence="1 2">
    <name type="scientific">Aduncisulcus paluster</name>
    <dbReference type="NCBI Taxonomy" id="2918883"/>
    <lineage>
        <taxon>Eukaryota</taxon>
        <taxon>Metamonada</taxon>
        <taxon>Carpediemonas-like organisms</taxon>
        <taxon>Aduncisulcus</taxon>
    </lineage>
</organism>
<sequence length="153" mass="17247">MTINGFTEIRAPGEFALDQGRVKVNLEEGFGGSLPLRVVDAVTEMEKNVGLITDGYNDLRKSILPAEDLSARVNLEWIGLKEAEEDKLLWFDSDAFYDALLSDPDKVREMLEDEEDGLFTRWQDVNDEVIENKVSSYLIPETSLPGPWLPEPS</sequence>
<comment type="caution">
    <text evidence="1">The sequence shown here is derived from an EMBL/GenBank/DDBJ whole genome shotgun (WGS) entry which is preliminary data.</text>
</comment>
<evidence type="ECO:0000313" key="1">
    <source>
        <dbReference type="EMBL" id="GKT30155.1"/>
    </source>
</evidence>
<feature type="non-terminal residue" evidence="1">
    <location>
        <position position="153"/>
    </location>
</feature>
<proteinExistence type="predicted"/>
<reference evidence="1" key="1">
    <citation type="submission" date="2022-03" db="EMBL/GenBank/DDBJ databases">
        <title>Draft genome sequence of Aduncisulcus paluster, a free-living microaerophilic Fornicata.</title>
        <authorList>
            <person name="Yuyama I."/>
            <person name="Kume K."/>
            <person name="Tamura T."/>
            <person name="Inagaki Y."/>
            <person name="Hashimoto T."/>
        </authorList>
    </citation>
    <scope>NUCLEOTIDE SEQUENCE</scope>
    <source>
        <strain evidence="1">NY0171</strain>
    </source>
</reference>
<protein>
    <submittedName>
        <fullName evidence="1">Uncharacterized protein</fullName>
    </submittedName>
</protein>
<evidence type="ECO:0000313" key="2">
    <source>
        <dbReference type="Proteomes" id="UP001057375"/>
    </source>
</evidence>
<gene>
    <name evidence="1" type="ORF">ADUPG1_001402</name>
</gene>
<accession>A0ABQ5KC80</accession>